<protein>
    <submittedName>
        <fullName evidence="2">dTDP-4-dehydrorhamnose reductase</fullName>
    </submittedName>
</protein>
<proteinExistence type="predicted"/>
<dbReference type="Pfam" id="PF04321">
    <property type="entry name" value="RmlD_sub_bind"/>
    <property type="match status" value="1"/>
</dbReference>
<keyword evidence="3" id="KW-1185">Reference proteome</keyword>
<dbReference type="RefSeq" id="WP_007549462.1">
    <property type="nucleotide sequence ID" value="NZ_AFPU01000001.1"/>
</dbReference>
<feature type="domain" description="RmlD-like substrate binding" evidence="1">
    <location>
        <begin position="1"/>
        <end position="287"/>
    </location>
</feature>
<organism evidence="2 3">
    <name type="scientific">Nitrosarchaeum koreense MY1</name>
    <dbReference type="NCBI Taxonomy" id="1001994"/>
    <lineage>
        <taxon>Archaea</taxon>
        <taxon>Nitrososphaerota</taxon>
        <taxon>Nitrososphaeria</taxon>
        <taxon>Nitrosopumilales</taxon>
        <taxon>Nitrosopumilaceae</taxon>
        <taxon>Nitrosarchaeum</taxon>
    </lineage>
</organism>
<gene>
    <name evidence="2" type="ORF">MY1_0089</name>
</gene>
<evidence type="ECO:0000313" key="2">
    <source>
        <dbReference type="EMBL" id="EGP92876.1"/>
    </source>
</evidence>
<dbReference type="GO" id="GO:0005829">
    <property type="term" value="C:cytosol"/>
    <property type="evidence" value="ECO:0007669"/>
    <property type="project" value="TreeGrafter"/>
</dbReference>
<accession>F9CY98</accession>
<dbReference type="InterPro" id="IPR005913">
    <property type="entry name" value="dTDP_dehydrorham_reduct"/>
</dbReference>
<comment type="caution">
    <text evidence="2">The sequence shown here is derived from an EMBL/GenBank/DDBJ whole genome shotgun (WGS) entry which is preliminary data.</text>
</comment>
<dbReference type="GO" id="GO:0019305">
    <property type="term" value="P:dTDP-rhamnose biosynthetic process"/>
    <property type="evidence" value="ECO:0007669"/>
    <property type="project" value="TreeGrafter"/>
</dbReference>
<evidence type="ECO:0000313" key="3">
    <source>
        <dbReference type="Proteomes" id="UP000004440"/>
    </source>
</evidence>
<evidence type="ECO:0000259" key="1">
    <source>
        <dbReference type="Pfam" id="PF04321"/>
    </source>
</evidence>
<reference evidence="2 3" key="1">
    <citation type="journal article" date="2011" name="J. Bacteriol.">
        <title>Genome Sequence of an Ammonia-Oxidizing Soil Archaeon, "Candidatus Nitrosoarchaeum koreensis" MY1.</title>
        <authorList>
            <person name="Kim B.K."/>
            <person name="Jung M.Y."/>
            <person name="Yu D.S."/>
            <person name="Park S.J."/>
            <person name="Oh T.K."/>
            <person name="Rhee S.K."/>
            <person name="Kim J.F."/>
        </authorList>
    </citation>
    <scope>NUCLEOTIDE SEQUENCE [LARGE SCALE GENOMIC DNA]</scope>
    <source>
        <strain evidence="2 3">MY1</strain>
    </source>
</reference>
<dbReference type="AlphaFoldDB" id="F9CY98"/>
<dbReference type="EMBL" id="AFPU01000001">
    <property type="protein sequence ID" value="EGP92876.1"/>
    <property type="molecule type" value="Genomic_DNA"/>
</dbReference>
<name>F9CY98_9ARCH</name>
<dbReference type="GO" id="GO:0008831">
    <property type="term" value="F:dTDP-4-dehydrorhamnose reductase activity"/>
    <property type="evidence" value="ECO:0007669"/>
    <property type="project" value="TreeGrafter"/>
</dbReference>
<dbReference type="Proteomes" id="UP000004440">
    <property type="component" value="Unassembled WGS sequence"/>
</dbReference>
<dbReference type="SUPFAM" id="SSF51735">
    <property type="entry name" value="NAD(P)-binding Rossmann-fold domains"/>
    <property type="match status" value="1"/>
</dbReference>
<dbReference type="InterPro" id="IPR036291">
    <property type="entry name" value="NAD(P)-bd_dom_sf"/>
</dbReference>
<sequence length="296" mass="33876">MKILVIGGSGIIGSKIVRRFIESKNDVIYTYYENKIDVGIGHKLDIRKKDETIDIISKINADLIIHAAALTNVDLCEIDKKLADSINVEGTENIVTGCQRINCKIVYISTSFVFNGEKNKYFEEDEPSPTTYYGLTKLKGEKIVKNSKLSFLILRTDQPYDWKEKWQRTNSVLRVLQTLQERKILNEIMDWYNVPTYIPDFINALENLINCNLSGIYHVCGSDFVNRYEWSLSTAEIFGLDKNLIKPISSKSLNLPAKRVNVNLSNEKLFQKTGIKMMGIKDGIESMKNNNPLKEY</sequence>
<dbReference type="STRING" id="1001994.MY1_0089"/>
<dbReference type="CDD" id="cd05254">
    <property type="entry name" value="dTDP_HR_like_SDR_e"/>
    <property type="match status" value="1"/>
</dbReference>
<dbReference type="OrthoDB" id="4907at2157"/>
<dbReference type="Gene3D" id="3.40.50.720">
    <property type="entry name" value="NAD(P)-binding Rossmann-like Domain"/>
    <property type="match status" value="1"/>
</dbReference>
<dbReference type="PANTHER" id="PTHR10491">
    <property type="entry name" value="DTDP-4-DEHYDRORHAMNOSE REDUCTASE"/>
    <property type="match status" value="1"/>
</dbReference>
<dbReference type="InterPro" id="IPR029903">
    <property type="entry name" value="RmlD-like-bd"/>
</dbReference>
<dbReference type="PANTHER" id="PTHR10491:SF4">
    <property type="entry name" value="METHIONINE ADENOSYLTRANSFERASE 2 SUBUNIT BETA"/>
    <property type="match status" value="1"/>
</dbReference>